<dbReference type="CDD" id="cd05016">
    <property type="entry name" value="SIS_PGI_2"/>
    <property type="match status" value="1"/>
</dbReference>
<comment type="pathway">
    <text evidence="1 7 8">Carbohydrate degradation; glycolysis; D-glyceraldehyde 3-phosphate and glycerone phosphate from D-glucose: step 2/4.</text>
</comment>
<dbReference type="InterPro" id="IPR018189">
    <property type="entry name" value="Phosphoglucose_isomerase_CS"/>
</dbReference>
<dbReference type="InterPro" id="IPR046348">
    <property type="entry name" value="SIS_dom_sf"/>
</dbReference>
<dbReference type="PANTHER" id="PTHR11469:SF1">
    <property type="entry name" value="GLUCOSE-6-PHOSPHATE ISOMERASE"/>
    <property type="match status" value="1"/>
</dbReference>
<dbReference type="PANTHER" id="PTHR11469">
    <property type="entry name" value="GLUCOSE-6-PHOSPHATE ISOMERASE"/>
    <property type="match status" value="1"/>
</dbReference>
<dbReference type="Pfam" id="PF00342">
    <property type="entry name" value="PGI"/>
    <property type="match status" value="1"/>
</dbReference>
<dbReference type="InterPro" id="IPR001672">
    <property type="entry name" value="G6P_Isomerase"/>
</dbReference>
<dbReference type="HAMAP" id="MF_00473">
    <property type="entry name" value="G6P_isomerase"/>
    <property type="match status" value="1"/>
</dbReference>
<evidence type="ECO:0000256" key="5">
    <source>
        <dbReference type="ARBA" id="ARBA00023235"/>
    </source>
</evidence>
<dbReference type="Gene3D" id="3.40.50.10490">
    <property type="entry name" value="Glucose-6-phosphate isomerase like protein, domain 1"/>
    <property type="match status" value="2"/>
</dbReference>
<keyword evidence="4 7" id="KW-0324">Glycolysis</keyword>
<dbReference type="EC" id="5.3.1.9" evidence="7"/>
<feature type="active site" evidence="7">
    <location>
        <position position="383"/>
    </location>
</feature>
<dbReference type="SUPFAM" id="SSF53697">
    <property type="entry name" value="SIS domain"/>
    <property type="match status" value="1"/>
</dbReference>
<evidence type="ECO:0000256" key="4">
    <source>
        <dbReference type="ARBA" id="ARBA00023152"/>
    </source>
</evidence>
<keyword evidence="10" id="KW-1185">Reference proteome</keyword>
<evidence type="ECO:0000313" key="10">
    <source>
        <dbReference type="Proteomes" id="UP001142610"/>
    </source>
</evidence>
<dbReference type="AlphaFoldDB" id="A0A9X2LBC9"/>
<reference evidence="9" key="1">
    <citation type="submission" date="2022-07" db="EMBL/GenBank/DDBJ databases">
        <title>Parvularcula maris sp. nov., an algicidal bacterium isolated from seawater.</title>
        <authorList>
            <person name="Li F."/>
        </authorList>
    </citation>
    <scope>NUCLEOTIDE SEQUENCE</scope>
    <source>
        <strain evidence="9">BGMRC 0090</strain>
    </source>
</reference>
<dbReference type="EMBL" id="JANIBC010000022">
    <property type="protein sequence ID" value="MCQ8186576.1"/>
    <property type="molecule type" value="Genomic_DNA"/>
</dbReference>
<protein>
    <recommendedName>
        <fullName evidence="7">Glucose-6-phosphate isomerase</fullName>
        <shortName evidence="7">GPI</shortName>
        <ecNumber evidence="7">5.3.1.9</ecNumber>
    </recommendedName>
    <alternativeName>
        <fullName evidence="7">Phosphoglucose isomerase</fullName>
        <shortName evidence="7">PGI</shortName>
    </alternativeName>
    <alternativeName>
        <fullName evidence="7">Phosphohexose isomerase</fullName>
        <shortName evidence="7">PHI</shortName>
    </alternativeName>
</protein>
<comment type="catalytic activity">
    <reaction evidence="6 7 8">
        <text>alpha-D-glucose 6-phosphate = beta-D-fructose 6-phosphate</text>
        <dbReference type="Rhea" id="RHEA:11816"/>
        <dbReference type="ChEBI" id="CHEBI:57634"/>
        <dbReference type="ChEBI" id="CHEBI:58225"/>
        <dbReference type="EC" id="5.3.1.9"/>
    </reaction>
</comment>
<keyword evidence="5 7" id="KW-0413">Isomerase</keyword>
<dbReference type="GO" id="GO:0006096">
    <property type="term" value="P:glycolytic process"/>
    <property type="evidence" value="ECO:0007669"/>
    <property type="project" value="UniProtKB-UniRule"/>
</dbReference>
<dbReference type="CDD" id="cd05015">
    <property type="entry name" value="SIS_PGI_1"/>
    <property type="match status" value="1"/>
</dbReference>
<feature type="active site" evidence="7">
    <location>
        <position position="511"/>
    </location>
</feature>
<dbReference type="GO" id="GO:0097367">
    <property type="term" value="F:carbohydrate derivative binding"/>
    <property type="evidence" value="ECO:0007669"/>
    <property type="project" value="InterPro"/>
</dbReference>
<dbReference type="Proteomes" id="UP001142610">
    <property type="component" value="Unassembled WGS sequence"/>
</dbReference>
<gene>
    <name evidence="7 9" type="primary">pgi</name>
    <name evidence="9" type="ORF">NOG11_14430</name>
</gene>
<feature type="active site" description="Proton donor" evidence="7">
    <location>
        <position position="352"/>
    </location>
</feature>
<evidence type="ECO:0000256" key="7">
    <source>
        <dbReference type="HAMAP-Rule" id="MF_00473"/>
    </source>
</evidence>
<comment type="caution">
    <text evidence="9">The sequence shown here is derived from an EMBL/GenBank/DDBJ whole genome shotgun (WGS) entry which is preliminary data.</text>
</comment>
<dbReference type="NCBIfam" id="NF001211">
    <property type="entry name" value="PRK00179.1"/>
    <property type="match status" value="1"/>
</dbReference>
<dbReference type="GO" id="GO:0048029">
    <property type="term" value="F:monosaccharide binding"/>
    <property type="evidence" value="ECO:0007669"/>
    <property type="project" value="TreeGrafter"/>
</dbReference>
<evidence type="ECO:0000313" key="9">
    <source>
        <dbReference type="EMBL" id="MCQ8186576.1"/>
    </source>
</evidence>
<comment type="subcellular location">
    <subcellularLocation>
        <location evidence="7">Cytoplasm</location>
    </subcellularLocation>
</comment>
<dbReference type="GO" id="GO:0051156">
    <property type="term" value="P:glucose 6-phosphate metabolic process"/>
    <property type="evidence" value="ECO:0007669"/>
    <property type="project" value="TreeGrafter"/>
</dbReference>
<dbReference type="InterPro" id="IPR035476">
    <property type="entry name" value="SIS_PGI_1"/>
</dbReference>
<comment type="similarity">
    <text evidence="2 7 8">Belongs to the GPI family.</text>
</comment>
<evidence type="ECO:0000256" key="6">
    <source>
        <dbReference type="ARBA" id="ARBA00029321"/>
    </source>
</evidence>
<sequence length="547" mass="59807">MNPAETKSWGVLSQLAETDGKRHLRELFAEEPGRFERFSFEAAGLFLDASKAQVTGPVMDALLGLAEEVGVEKRRRRMFAGEPINETEGRSVLHMALRDNRDGKYKADGADPMGDIEDVRQRMKAFCDAVLSGDRRGATGKPLTTVVNIGIGGSDLGPVMVTEALKPYWIEGRDVHFVSNVDGTHLVETLRRCDPETTLFTIASKTFTTQETMTNAHSAREWFLASGRSEADVASHFVALSTNHEATAAFGIEEENVFGFWDWVGGRYSLWSAIGLPIALTVGWEAFEDLLSGAHAMDRHFEEAPADKNLPLLFGLIGLWHRTFLDMPAVAVLPYDQSLHRLPAYLQQADMESNGKSRRLDGLPAGYETGPIVFGEPGTNGQHAFYQLIHQGTTVIPCELIAPAVSHNPLGDHHEKLLANFLAQPEALMVGVTEDEAFTQLKEQGASDEEAKRLAPHKAFPGGRPSLSVLMQKLTPETLGALIALYEHKIFVQGAVWGVNSYDQFGVELGKVLAKPILAELKNEADGDHDASTAGLIARVRSLRSGV</sequence>
<proteinExistence type="inferred from homology"/>
<dbReference type="FunFam" id="3.40.50.10490:FF:000004">
    <property type="entry name" value="Glucose-6-phosphate isomerase"/>
    <property type="match status" value="1"/>
</dbReference>
<keyword evidence="3 7" id="KW-0312">Gluconeogenesis</keyword>
<dbReference type="Gene3D" id="1.10.1390.10">
    <property type="match status" value="1"/>
</dbReference>
<dbReference type="InterPro" id="IPR035482">
    <property type="entry name" value="SIS_PGI_2"/>
</dbReference>
<dbReference type="RefSeq" id="WP_256620513.1">
    <property type="nucleotide sequence ID" value="NZ_JANIBC010000022.1"/>
</dbReference>
<dbReference type="InterPro" id="IPR023096">
    <property type="entry name" value="G6P_Isomerase_C"/>
</dbReference>
<dbReference type="PROSITE" id="PS00174">
    <property type="entry name" value="P_GLUCOSE_ISOMERASE_2"/>
    <property type="match status" value="1"/>
</dbReference>
<comment type="function">
    <text evidence="7">Catalyzes the reversible isomerization of glucose-6-phosphate to fructose-6-phosphate.</text>
</comment>
<dbReference type="GO" id="GO:0006094">
    <property type="term" value="P:gluconeogenesis"/>
    <property type="evidence" value="ECO:0007669"/>
    <property type="project" value="UniProtKB-UniRule"/>
</dbReference>
<accession>A0A9X2LBC9</accession>
<organism evidence="9 10">
    <name type="scientific">Parvularcula maris</name>
    <dbReference type="NCBI Taxonomy" id="2965077"/>
    <lineage>
        <taxon>Bacteria</taxon>
        <taxon>Pseudomonadati</taxon>
        <taxon>Pseudomonadota</taxon>
        <taxon>Alphaproteobacteria</taxon>
        <taxon>Parvularculales</taxon>
        <taxon>Parvularculaceae</taxon>
        <taxon>Parvularcula</taxon>
    </lineage>
</organism>
<evidence type="ECO:0000256" key="1">
    <source>
        <dbReference type="ARBA" id="ARBA00004926"/>
    </source>
</evidence>
<dbReference type="PROSITE" id="PS00765">
    <property type="entry name" value="P_GLUCOSE_ISOMERASE_1"/>
    <property type="match status" value="1"/>
</dbReference>
<dbReference type="PRINTS" id="PR00662">
    <property type="entry name" value="G6PISOMERASE"/>
</dbReference>
<evidence type="ECO:0000256" key="8">
    <source>
        <dbReference type="RuleBase" id="RU000612"/>
    </source>
</evidence>
<evidence type="ECO:0000256" key="3">
    <source>
        <dbReference type="ARBA" id="ARBA00022432"/>
    </source>
</evidence>
<comment type="pathway">
    <text evidence="7">Carbohydrate biosynthesis; gluconeogenesis.</text>
</comment>
<evidence type="ECO:0000256" key="2">
    <source>
        <dbReference type="ARBA" id="ARBA00006604"/>
    </source>
</evidence>
<dbReference type="GO" id="GO:0004347">
    <property type="term" value="F:glucose-6-phosphate isomerase activity"/>
    <property type="evidence" value="ECO:0007669"/>
    <property type="project" value="UniProtKB-UniRule"/>
</dbReference>
<keyword evidence="7" id="KW-0963">Cytoplasm</keyword>
<dbReference type="PROSITE" id="PS51463">
    <property type="entry name" value="P_GLUCOSE_ISOMERASE_3"/>
    <property type="match status" value="1"/>
</dbReference>
<name>A0A9X2LBC9_9PROT</name>
<dbReference type="GO" id="GO:0005829">
    <property type="term" value="C:cytosol"/>
    <property type="evidence" value="ECO:0007669"/>
    <property type="project" value="TreeGrafter"/>
</dbReference>